<dbReference type="EMBL" id="CP000050">
    <property type="protein sequence ID" value="AAY49490.1"/>
    <property type="molecule type" value="Genomic_DNA"/>
</dbReference>
<feature type="binding site" evidence="1">
    <location>
        <position position="122"/>
    </location>
    <ligand>
        <name>a divalent metal cation</name>
        <dbReference type="ChEBI" id="CHEBI:60240"/>
        <label>2</label>
    </ligand>
</feature>
<keyword evidence="1" id="KW-0479">Metal-binding</keyword>
<proteinExistence type="predicted"/>
<accession>A0A0H2X8B3</accession>
<dbReference type="PANTHER" id="PTHR46124:SF2">
    <property type="entry name" value="D-AMINOACYL-TRNA DEACYLASE"/>
    <property type="match status" value="1"/>
</dbReference>
<dbReference type="CDD" id="cd01310">
    <property type="entry name" value="TatD_DNAse"/>
    <property type="match status" value="1"/>
</dbReference>
<feature type="binding site" evidence="1">
    <location>
        <position position="5"/>
    </location>
    <ligand>
        <name>a divalent metal cation</name>
        <dbReference type="ChEBI" id="CHEBI:60240"/>
        <label>1</label>
    </ligand>
</feature>
<dbReference type="InterPro" id="IPR001130">
    <property type="entry name" value="TatD-like"/>
</dbReference>
<dbReference type="SUPFAM" id="SSF51556">
    <property type="entry name" value="Metallo-dependent hydrolases"/>
    <property type="match status" value="1"/>
</dbReference>
<dbReference type="NCBIfam" id="NF041926">
    <property type="entry name" value="QatD"/>
    <property type="match status" value="1"/>
</dbReference>
<dbReference type="InterPro" id="IPR049677">
    <property type="entry name" value="QatD"/>
</dbReference>
<sequence length="242" mass="26984">MIDFHCHLDLYADPRQVVSQCVERGLYVLSVTTTPSAWEGTSALAGAAPRIRTSLGLHPQIAHERKFELPLFEKLIGRVRYVGEIGLDGSPELKQHWHTQLAVFEQILDLCEGVDGRVMSLHSRRATKAVLDMLEKHPKSGVPILHWFSGTQRELDRAVEMGCWFSVGPAMLRGEKGRKLAAAIPQDRILTESDGPFAKMDSRSIWPWEAAQAVVSLAEIWQVNEQAAATRLKANLKQIGES</sequence>
<dbReference type="InterPro" id="IPR032466">
    <property type="entry name" value="Metal_Hydrolase"/>
</dbReference>
<dbReference type="Proteomes" id="UP000000420">
    <property type="component" value="Chromosome"/>
</dbReference>
<evidence type="ECO:0000313" key="2">
    <source>
        <dbReference type="EMBL" id="AAY49490.1"/>
    </source>
</evidence>
<organism evidence="2 3">
    <name type="scientific">Xanthomonas campestris pv. campestris (strain 8004)</name>
    <dbReference type="NCBI Taxonomy" id="314565"/>
    <lineage>
        <taxon>Bacteria</taxon>
        <taxon>Pseudomonadati</taxon>
        <taxon>Pseudomonadota</taxon>
        <taxon>Gammaproteobacteria</taxon>
        <taxon>Lysobacterales</taxon>
        <taxon>Lysobacteraceae</taxon>
        <taxon>Xanthomonas</taxon>
    </lineage>
</organism>
<dbReference type="Gene3D" id="3.20.20.140">
    <property type="entry name" value="Metal-dependent hydrolases"/>
    <property type="match status" value="1"/>
</dbReference>
<feature type="binding site" evidence="1">
    <location>
        <position position="146"/>
    </location>
    <ligand>
        <name>a divalent metal cation</name>
        <dbReference type="ChEBI" id="CHEBI:60240"/>
        <label>2</label>
    </ligand>
</feature>
<name>A0A0H2X8B3_XANC8</name>
<dbReference type="Pfam" id="PF01026">
    <property type="entry name" value="TatD_DNase"/>
    <property type="match status" value="1"/>
</dbReference>
<dbReference type="GO" id="GO:0016788">
    <property type="term" value="F:hydrolase activity, acting on ester bonds"/>
    <property type="evidence" value="ECO:0007669"/>
    <property type="project" value="InterPro"/>
</dbReference>
<dbReference type="AlphaFoldDB" id="A0A0H2X8B3"/>
<feature type="binding site" evidence="1">
    <location>
        <position position="84"/>
    </location>
    <ligand>
        <name>a divalent metal cation</name>
        <dbReference type="ChEBI" id="CHEBI:60240"/>
        <label>1</label>
    </ligand>
</feature>
<reference evidence="2 3" key="1">
    <citation type="journal article" date="2005" name="Genome Res.">
        <title>Comparative and functional genomic analyses of the pathogenicity of phytopathogen Xanthomonas campestris pv. campestris.</title>
        <authorList>
            <person name="Qian W."/>
            <person name="Jia Y."/>
            <person name="Ren S.X."/>
            <person name="He Y.Q."/>
            <person name="Feng J.X."/>
            <person name="Lu L.F."/>
            <person name="Sun Q."/>
            <person name="Ying G."/>
            <person name="Tang D.J."/>
            <person name="Tang H."/>
            <person name="Wu W."/>
            <person name="Hao P."/>
            <person name="Wang L."/>
            <person name="Jiang B.L."/>
            <person name="Zeng S."/>
            <person name="Gu W.Y."/>
            <person name="Lu G."/>
            <person name="Rong L."/>
            <person name="Tian Y."/>
            <person name="Yao Z."/>
            <person name="Fu G."/>
            <person name="Chen B."/>
            <person name="Fang R."/>
            <person name="Qiang B."/>
            <person name="Chen Z."/>
            <person name="Zhao G.P."/>
            <person name="Tang J.L."/>
            <person name="He C."/>
        </authorList>
    </citation>
    <scope>NUCLEOTIDE SEQUENCE [LARGE SCALE GENOMIC DNA]</scope>
    <source>
        <strain evidence="2 3">8004</strain>
    </source>
</reference>
<evidence type="ECO:0000313" key="3">
    <source>
        <dbReference type="Proteomes" id="UP000000420"/>
    </source>
</evidence>
<evidence type="ECO:0000256" key="1">
    <source>
        <dbReference type="PIRSR" id="PIRSR005902-1"/>
    </source>
</evidence>
<dbReference type="HOGENOM" id="CLU_031506_5_1_6"/>
<dbReference type="GO" id="GO:0046872">
    <property type="term" value="F:metal ion binding"/>
    <property type="evidence" value="ECO:0007669"/>
    <property type="project" value="UniProtKB-KW"/>
</dbReference>
<gene>
    <name evidence="2" type="ordered locus">XC_2440</name>
</gene>
<dbReference type="RefSeq" id="WP_011269864.1">
    <property type="nucleotide sequence ID" value="NC_007086.1"/>
</dbReference>
<dbReference type="PANTHER" id="PTHR46124">
    <property type="entry name" value="D-AMINOACYL-TRNA DEACYLASE"/>
    <property type="match status" value="1"/>
</dbReference>
<dbReference type="PIRSF" id="PIRSF005902">
    <property type="entry name" value="DNase_TatD"/>
    <property type="match status" value="1"/>
</dbReference>
<dbReference type="KEGG" id="xcb:XC_2440"/>
<protein>
    <submittedName>
        <fullName evidence="2">Uncharacterized protein</fullName>
    </submittedName>
</protein>
<feature type="binding site" evidence="1">
    <location>
        <position position="194"/>
    </location>
    <ligand>
        <name>a divalent metal cation</name>
        <dbReference type="ChEBI" id="CHEBI:60240"/>
        <label>1</label>
    </ligand>
</feature>
<feature type="binding site" evidence="1">
    <location>
        <position position="7"/>
    </location>
    <ligand>
        <name>a divalent metal cation</name>
        <dbReference type="ChEBI" id="CHEBI:60240"/>
        <label>1</label>
    </ligand>
</feature>